<keyword evidence="15" id="KW-1185">Reference proteome</keyword>
<evidence type="ECO:0000313" key="14">
    <source>
        <dbReference type="EMBL" id="MFD2212966.1"/>
    </source>
</evidence>
<dbReference type="InterPro" id="IPR003710">
    <property type="entry name" value="ApbA"/>
</dbReference>
<dbReference type="SUPFAM" id="SSF51735">
    <property type="entry name" value="NAD(P)-binding Rossmann-fold domains"/>
    <property type="match status" value="1"/>
</dbReference>
<feature type="domain" description="Ketopantoate reductase C-terminal" evidence="13">
    <location>
        <begin position="171"/>
        <end position="288"/>
    </location>
</feature>
<evidence type="ECO:0000256" key="7">
    <source>
        <dbReference type="ARBA" id="ARBA00022857"/>
    </source>
</evidence>
<comment type="pathway">
    <text evidence="2 11">Cofactor biosynthesis; (R)-pantothenate biosynthesis; (R)-pantoate from 3-methyl-2-oxobutanoate: step 2/2.</text>
</comment>
<dbReference type="InterPro" id="IPR013332">
    <property type="entry name" value="KPR_N"/>
</dbReference>
<dbReference type="InterPro" id="IPR013328">
    <property type="entry name" value="6PGD_dom2"/>
</dbReference>
<dbReference type="InterPro" id="IPR008927">
    <property type="entry name" value="6-PGluconate_DH-like_C_sf"/>
</dbReference>
<dbReference type="PANTHER" id="PTHR43765">
    <property type="entry name" value="2-DEHYDROPANTOATE 2-REDUCTASE-RELATED"/>
    <property type="match status" value="1"/>
</dbReference>
<comment type="caution">
    <text evidence="14">The sequence shown here is derived from an EMBL/GenBank/DDBJ whole genome shotgun (WGS) entry which is preliminary data.</text>
</comment>
<organism evidence="14 15">
    <name type="scientific">Metabacillus endolithicus</name>
    <dbReference type="NCBI Taxonomy" id="1535204"/>
    <lineage>
        <taxon>Bacteria</taxon>
        <taxon>Bacillati</taxon>
        <taxon>Bacillota</taxon>
        <taxon>Bacilli</taxon>
        <taxon>Bacillales</taxon>
        <taxon>Bacillaceae</taxon>
        <taxon>Metabacillus</taxon>
    </lineage>
</organism>
<protein>
    <recommendedName>
        <fullName evidence="5 11">2-dehydropantoate 2-reductase</fullName>
        <ecNumber evidence="4 11">1.1.1.169</ecNumber>
    </recommendedName>
    <alternativeName>
        <fullName evidence="9 11">Ketopantoate reductase</fullName>
    </alternativeName>
</protein>
<dbReference type="EC" id="1.1.1.169" evidence="4 11"/>
<keyword evidence="6 11" id="KW-0566">Pantothenate biosynthesis</keyword>
<gene>
    <name evidence="14" type="ORF">ACFSKK_04460</name>
</gene>
<reference evidence="15" key="1">
    <citation type="journal article" date="2019" name="Int. J. Syst. Evol. Microbiol.">
        <title>The Global Catalogue of Microorganisms (GCM) 10K type strain sequencing project: providing services to taxonomists for standard genome sequencing and annotation.</title>
        <authorList>
            <consortium name="The Broad Institute Genomics Platform"/>
            <consortium name="The Broad Institute Genome Sequencing Center for Infectious Disease"/>
            <person name="Wu L."/>
            <person name="Ma J."/>
        </authorList>
    </citation>
    <scope>NUCLEOTIDE SEQUENCE [LARGE SCALE GENOMIC DNA]</scope>
    <source>
        <strain evidence="15">CGMCC 1.15474</strain>
    </source>
</reference>
<evidence type="ECO:0000313" key="15">
    <source>
        <dbReference type="Proteomes" id="UP001597318"/>
    </source>
</evidence>
<evidence type="ECO:0000256" key="8">
    <source>
        <dbReference type="ARBA" id="ARBA00023002"/>
    </source>
</evidence>
<evidence type="ECO:0000256" key="6">
    <source>
        <dbReference type="ARBA" id="ARBA00022655"/>
    </source>
</evidence>
<dbReference type="NCBIfam" id="TIGR00745">
    <property type="entry name" value="apbA_panE"/>
    <property type="match status" value="1"/>
</dbReference>
<name>A0ABW5BVU3_9BACI</name>
<dbReference type="RefSeq" id="WP_379050296.1">
    <property type="nucleotide sequence ID" value="NZ_JBHUIK010000001.1"/>
</dbReference>
<evidence type="ECO:0000259" key="13">
    <source>
        <dbReference type="Pfam" id="PF08546"/>
    </source>
</evidence>
<dbReference type="Gene3D" id="3.40.50.720">
    <property type="entry name" value="NAD(P)-binding Rossmann-like Domain"/>
    <property type="match status" value="1"/>
</dbReference>
<dbReference type="Gene3D" id="1.10.1040.10">
    <property type="entry name" value="N-(1-d-carboxylethyl)-l-norvaline Dehydrogenase, domain 2"/>
    <property type="match status" value="1"/>
</dbReference>
<accession>A0ABW5BVU3</accession>
<feature type="domain" description="Ketopantoate reductase N-terminal" evidence="12">
    <location>
        <begin position="3"/>
        <end position="144"/>
    </location>
</feature>
<sequence length="294" mass="33533">MEIGIIGSGSLGLLYSFYLSETNKVTLYTRREEQANKINKHGITLVQGNTEITKKVEASYEKNYKEPVLIITVKQYSLNSIIDTLTGLSPRTIIFLQNGMGHLRFLNHLSHHNLILGVSEHGALKVSDSVVHHTGSGITKISMYKDCESDVMNQLIRNQSEVFPFIHKSDWETILKEKLIVNATINPLTALFRVKNGELLTNPYFHKLFYELFEEVADLLKIENKELSWKQVQTICENTSENQSSMFKDIYNGRQTEIDSILGYMIEHSNEKSCPRISFLYQAIKGIERGKEGV</sequence>
<dbReference type="InterPro" id="IPR036291">
    <property type="entry name" value="NAD(P)-bd_dom_sf"/>
</dbReference>
<dbReference type="EMBL" id="JBHUIK010000001">
    <property type="protein sequence ID" value="MFD2212966.1"/>
    <property type="molecule type" value="Genomic_DNA"/>
</dbReference>
<evidence type="ECO:0000256" key="5">
    <source>
        <dbReference type="ARBA" id="ARBA00019465"/>
    </source>
</evidence>
<proteinExistence type="inferred from homology"/>
<evidence type="ECO:0000256" key="4">
    <source>
        <dbReference type="ARBA" id="ARBA00013014"/>
    </source>
</evidence>
<dbReference type="Pfam" id="PF02558">
    <property type="entry name" value="ApbA"/>
    <property type="match status" value="1"/>
</dbReference>
<dbReference type="Proteomes" id="UP001597318">
    <property type="component" value="Unassembled WGS sequence"/>
</dbReference>
<dbReference type="SUPFAM" id="SSF48179">
    <property type="entry name" value="6-phosphogluconate dehydrogenase C-terminal domain-like"/>
    <property type="match status" value="1"/>
</dbReference>
<comment type="function">
    <text evidence="1 11">Catalyzes the NADPH-dependent reduction of ketopantoate into pantoic acid.</text>
</comment>
<evidence type="ECO:0000256" key="3">
    <source>
        <dbReference type="ARBA" id="ARBA00007870"/>
    </source>
</evidence>
<comment type="similarity">
    <text evidence="3 11">Belongs to the ketopantoate reductase family.</text>
</comment>
<evidence type="ECO:0000256" key="10">
    <source>
        <dbReference type="ARBA" id="ARBA00048793"/>
    </source>
</evidence>
<evidence type="ECO:0000256" key="2">
    <source>
        <dbReference type="ARBA" id="ARBA00004994"/>
    </source>
</evidence>
<evidence type="ECO:0000256" key="1">
    <source>
        <dbReference type="ARBA" id="ARBA00002919"/>
    </source>
</evidence>
<dbReference type="InterPro" id="IPR013752">
    <property type="entry name" value="KPA_reductase"/>
</dbReference>
<evidence type="ECO:0000259" key="12">
    <source>
        <dbReference type="Pfam" id="PF02558"/>
    </source>
</evidence>
<keyword evidence="8 11" id="KW-0560">Oxidoreductase</keyword>
<comment type="catalytic activity">
    <reaction evidence="10 11">
        <text>(R)-pantoate + NADP(+) = 2-dehydropantoate + NADPH + H(+)</text>
        <dbReference type="Rhea" id="RHEA:16233"/>
        <dbReference type="ChEBI" id="CHEBI:11561"/>
        <dbReference type="ChEBI" id="CHEBI:15378"/>
        <dbReference type="ChEBI" id="CHEBI:15980"/>
        <dbReference type="ChEBI" id="CHEBI:57783"/>
        <dbReference type="ChEBI" id="CHEBI:58349"/>
        <dbReference type="EC" id="1.1.1.169"/>
    </reaction>
</comment>
<dbReference type="Pfam" id="PF08546">
    <property type="entry name" value="ApbA_C"/>
    <property type="match status" value="1"/>
</dbReference>
<dbReference type="InterPro" id="IPR050838">
    <property type="entry name" value="Ketopantoate_reductase"/>
</dbReference>
<dbReference type="NCBIfam" id="NF005093">
    <property type="entry name" value="PRK06522.2-4"/>
    <property type="match status" value="1"/>
</dbReference>
<keyword evidence="7 11" id="KW-0521">NADP</keyword>
<evidence type="ECO:0000256" key="9">
    <source>
        <dbReference type="ARBA" id="ARBA00032024"/>
    </source>
</evidence>
<evidence type="ECO:0000256" key="11">
    <source>
        <dbReference type="RuleBase" id="RU362068"/>
    </source>
</evidence>
<dbReference type="PANTHER" id="PTHR43765:SF2">
    <property type="entry name" value="2-DEHYDROPANTOATE 2-REDUCTASE"/>
    <property type="match status" value="1"/>
</dbReference>
<dbReference type="GO" id="GO:0008677">
    <property type="term" value="F:2-dehydropantoate 2-reductase activity"/>
    <property type="evidence" value="ECO:0007669"/>
    <property type="project" value="UniProtKB-EC"/>
</dbReference>